<evidence type="ECO:0000259" key="2">
    <source>
        <dbReference type="PROSITE" id="PS50801"/>
    </source>
</evidence>
<reference evidence="3 4" key="1">
    <citation type="submission" date="2019-12" db="EMBL/GenBank/DDBJ databases">
        <title>Whole genome sequencing of endophytic Actinobacterium Micromonospora sp. MPMI6T.</title>
        <authorList>
            <person name="Evv R."/>
            <person name="Podile A.R."/>
        </authorList>
    </citation>
    <scope>NUCLEOTIDE SEQUENCE [LARGE SCALE GENOMIC DNA]</scope>
    <source>
        <strain evidence="3 4">MPMI6</strain>
    </source>
</reference>
<keyword evidence="4" id="KW-1185">Reference proteome</keyword>
<dbReference type="InterPro" id="IPR058548">
    <property type="entry name" value="MlaB-like_STAS"/>
</dbReference>
<dbReference type="Gene3D" id="3.30.750.24">
    <property type="entry name" value="STAS domain"/>
    <property type="match status" value="1"/>
</dbReference>
<evidence type="ECO:0000313" key="4">
    <source>
        <dbReference type="Proteomes" id="UP000823521"/>
    </source>
</evidence>
<dbReference type="InterPro" id="IPR036513">
    <property type="entry name" value="STAS_dom_sf"/>
</dbReference>
<dbReference type="SUPFAM" id="SSF52091">
    <property type="entry name" value="SpoIIaa-like"/>
    <property type="match status" value="1"/>
</dbReference>
<organism evidence="3 4">
    <name type="scientific">Micromonospora echinofusca</name>
    <dbReference type="NCBI Taxonomy" id="47858"/>
    <lineage>
        <taxon>Bacteria</taxon>
        <taxon>Bacillati</taxon>
        <taxon>Actinomycetota</taxon>
        <taxon>Actinomycetes</taxon>
        <taxon>Micromonosporales</taxon>
        <taxon>Micromonosporaceae</taxon>
        <taxon>Micromonospora</taxon>
    </lineage>
</organism>
<gene>
    <name evidence="3" type="ORF">GSF22_30240</name>
</gene>
<dbReference type="Pfam" id="PF13466">
    <property type="entry name" value="STAS_2"/>
    <property type="match status" value="1"/>
</dbReference>
<dbReference type="EMBL" id="WVUH01000435">
    <property type="protein sequence ID" value="MBO4210241.1"/>
    <property type="molecule type" value="Genomic_DNA"/>
</dbReference>
<name>A0ABS3W0A9_MICEH</name>
<dbReference type="RefSeq" id="WP_208817338.1">
    <property type="nucleotide sequence ID" value="NZ_WVUH01000435.1"/>
</dbReference>
<evidence type="ECO:0000313" key="3">
    <source>
        <dbReference type="EMBL" id="MBO4210241.1"/>
    </source>
</evidence>
<dbReference type="Proteomes" id="UP000823521">
    <property type="component" value="Unassembled WGS sequence"/>
</dbReference>
<accession>A0ABS3W0A9</accession>
<protein>
    <submittedName>
        <fullName evidence="3">STAS domain-containing protein</fullName>
    </submittedName>
</protein>
<dbReference type="PROSITE" id="PS50801">
    <property type="entry name" value="STAS"/>
    <property type="match status" value="1"/>
</dbReference>
<comment type="caution">
    <text evidence="3">The sequence shown here is derived from an EMBL/GenBank/DDBJ whole genome shotgun (WGS) entry which is preliminary data.</text>
</comment>
<feature type="domain" description="STAS" evidence="2">
    <location>
        <begin position="21"/>
        <end position="105"/>
    </location>
</feature>
<evidence type="ECO:0000256" key="1">
    <source>
        <dbReference type="SAM" id="MobiDB-lite"/>
    </source>
</evidence>
<proteinExistence type="predicted"/>
<dbReference type="CDD" id="cd07043">
    <property type="entry name" value="STAS_anti-anti-sigma_factors"/>
    <property type="match status" value="1"/>
</dbReference>
<dbReference type="InterPro" id="IPR002645">
    <property type="entry name" value="STAS_dom"/>
</dbReference>
<dbReference type="PANTHER" id="PTHR33495">
    <property type="entry name" value="ANTI-SIGMA FACTOR ANTAGONIST TM_1081-RELATED-RELATED"/>
    <property type="match status" value="1"/>
</dbReference>
<feature type="region of interest" description="Disordered" evidence="1">
    <location>
        <begin position="108"/>
        <end position="131"/>
    </location>
</feature>
<dbReference type="PANTHER" id="PTHR33495:SF2">
    <property type="entry name" value="ANTI-SIGMA FACTOR ANTAGONIST TM_1081-RELATED"/>
    <property type="match status" value="1"/>
</dbReference>
<sequence length="131" mass="13331">MNEVTGLVVTPLLRSDRTAQIRLDGELTYDTVDDARVQLHALIDAGCRQLILEVAGITWSDSVGLALLIGLRSAVTACGGEIAVRGATGQLARVLEITGTRDLLGAGDEAPGVAGAGPTEAGPRAADGNAV</sequence>